<sequence length="555" mass="64148">MMRNTELFYRNVLMNGIKDMVYIMEYQNGRFLYSFINQAVKDLAGFDDSIIDKPLDEVVPNEKASFLAEKYKKVVDTQEIVVYEDDYPSISGEIRYGENKLSPIFNEANVCTHVVAVVKDITEQKKAEQIAKKSKEMLIEGKERYQSLFDYNLDAVITLDFNGLLITGNHALETMSGYSIRELTGRSYLRLIKPGHIKKAKLYYDKALNGVPEEFRLSVKHKDRKQVEIIAKFSPIVVSDEIVGVYVICKDITEQIRFREKFTESENIFEIITEHSRDLITMLNSEGEYIYASPSYKEVLGYYSDEFLGKKFYHNIYPDDVEHLKKTFYLSKEKGEPWKEQFRQKHESDDYIWSELHGSPVYDEDGQFKQMVVVSRDISTLKNYESKLENFAYHDELTGILNRRYFIEHLEKTLKSNKGLGNRFAIIMIDLDKLKPINDTFGHDVGDAFLQEFTTRVNRVIRESDTFARLGGDEFAIFIPQIDSIQSVTNVAKRITSVLDTPWMIADESISIRASIGIAISNLKTESAHRLMKAADEALYEVKNAGGNNYKLNYI</sequence>
<dbReference type="InterPro" id="IPR013656">
    <property type="entry name" value="PAS_4"/>
</dbReference>
<dbReference type="Pfam" id="PF08448">
    <property type="entry name" value="PAS_4"/>
    <property type="match status" value="1"/>
</dbReference>
<dbReference type="SMART" id="SM00091">
    <property type="entry name" value="PAS"/>
    <property type="match status" value="2"/>
</dbReference>
<dbReference type="SMART" id="SM00086">
    <property type="entry name" value="PAC"/>
    <property type="match status" value="3"/>
</dbReference>
<dbReference type="NCBIfam" id="TIGR00254">
    <property type="entry name" value="GGDEF"/>
    <property type="match status" value="1"/>
</dbReference>
<dbReference type="SMART" id="SM00267">
    <property type="entry name" value="GGDEF"/>
    <property type="match status" value="1"/>
</dbReference>
<dbReference type="AlphaFoldDB" id="A0A1H9Y7R4"/>
<dbReference type="STRING" id="930131.SAMN05216389_101248"/>
<evidence type="ECO:0000259" key="3">
    <source>
        <dbReference type="PROSITE" id="PS50887"/>
    </source>
</evidence>
<proteinExistence type="predicted"/>
<dbReference type="Proteomes" id="UP000198618">
    <property type="component" value="Unassembled WGS sequence"/>
</dbReference>
<organism evidence="4 5">
    <name type="scientific">Oceanobacillus limi</name>
    <dbReference type="NCBI Taxonomy" id="930131"/>
    <lineage>
        <taxon>Bacteria</taxon>
        <taxon>Bacillati</taxon>
        <taxon>Bacillota</taxon>
        <taxon>Bacilli</taxon>
        <taxon>Bacillales</taxon>
        <taxon>Bacillaceae</taxon>
        <taxon>Oceanobacillus</taxon>
    </lineage>
</organism>
<dbReference type="Pfam" id="PF08447">
    <property type="entry name" value="PAS_3"/>
    <property type="match status" value="1"/>
</dbReference>
<feature type="domain" description="PAC" evidence="2">
    <location>
        <begin position="338"/>
        <end position="390"/>
    </location>
</feature>
<evidence type="ECO:0000259" key="1">
    <source>
        <dbReference type="PROSITE" id="PS50112"/>
    </source>
</evidence>
<dbReference type="InterPro" id="IPR000700">
    <property type="entry name" value="PAS-assoc_C"/>
</dbReference>
<dbReference type="InterPro" id="IPR001610">
    <property type="entry name" value="PAC"/>
</dbReference>
<dbReference type="FunFam" id="3.30.70.270:FF:000001">
    <property type="entry name" value="Diguanylate cyclase domain protein"/>
    <property type="match status" value="1"/>
</dbReference>
<dbReference type="PANTHER" id="PTHR44757:SF2">
    <property type="entry name" value="BIOFILM ARCHITECTURE MAINTENANCE PROTEIN MBAA"/>
    <property type="match status" value="1"/>
</dbReference>
<dbReference type="EMBL" id="FOHE01000001">
    <property type="protein sequence ID" value="SES64976.1"/>
    <property type="molecule type" value="Genomic_DNA"/>
</dbReference>
<dbReference type="Pfam" id="PF00990">
    <property type="entry name" value="GGDEF"/>
    <property type="match status" value="1"/>
</dbReference>
<dbReference type="CDD" id="cd01949">
    <property type="entry name" value="GGDEF"/>
    <property type="match status" value="1"/>
</dbReference>
<dbReference type="SUPFAM" id="SSF55785">
    <property type="entry name" value="PYP-like sensor domain (PAS domain)"/>
    <property type="match status" value="3"/>
</dbReference>
<dbReference type="InterPro" id="IPR029787">
    <property type="entry name" value="Nucleotide_cyclase"/>
</dbReference>
<dbReference type="InterPro" id="IPR035965">
    <property type="entry name" value="PAS-like_dom_sf"/>
</dbReference>
<dbReference type="InterPro" id="IPR000014">
    <property type="entry name" value="PAS"/>
</dbReference>
<protein>
    <submittedName>
        <fullName evidence="4">PAS domain S-box-containing protein/diguanylate cyclase (GGDEF) domain-containing protein</fullName>
    </submittedName>
</protein>
<evidence type="ECO:0000313" key="5">
    <source>
        <dbReference type="Proteomes" id="UP000198618"/>
    </source>
</evidence>
<dbReference type="OrthoDB" id="9759607at2"/>
<dbReference type="Pfam" id="PF13426">
    <property type="entry name" value="PAS_9"/>
    <property type="match status" value="1"/>
</dbReference>
<dbReference type="PANTHER" id="PTHR44757">
    <property type="entry name" value="DIGUANYLATE CYCLASE DGCP"/>
    <property type="match status" value="1"/>
</dbReference>
<dbReference type="PROSITE" id="PS50887">
    <property type="entry name" value="GGDEF"/>
    <property type="match status" value="1"/>
</dbReference>
<keyword evidence="5" id="KW-1185">Reference proteome</keyword>
<dbReference type="InterPro" id="IPR043128">
    <property type="entry name" value="Rev_trsase/Diguanyl_cyclase"/>
</dbReference>
<evidence type="ECO:0000259" key="2">
    <source>
        <dbReference type="PROSITE" id="PS50113"/>
    </source>
</evidence>
<gene>
    <name evidence="4" type="ORF">SAMN05216389_101248</name>
</gene>
<dbReference type="InterPro" id="IPR000160">
    <property type="entry name" value="GGDEF_dom"/>
</dbReference>
<evidence type="ECO:0000313" key="4">
    <source>
        <dbReference type="EMBL" id="SES64976.1"/>
    </source>
</evidence>
<dbReference type="NCBIfam" id="TIGR00229">
    <property type="entry name" value="sensory_box"/>
    <property type="match status" value="3"/>
</dbReference>
<feature type="domain" description="PAS" evidence="1">
    <location>
        <begin position="141"/>
        <end position="211"/>
    </location>
</feature>
<feature type="domain" description="GGDEF" evidence="3">
    <location>
        <begin position="422"/>
        <end position="555"/>
    </location>
</feature>
<dbReference type="InterPro" id="IPR013655">
    <property type="entry name" value="PAS_fold_3"/>
</dbReference>
<dbReference type="PROSITE" id="PS50113">
    <property type="entry name" value="PAC"/>
    <property type="match status" value="2"/>
</dbReference>
<dbReference type="InterPro" id="IPR052155">
    <property type="entry name" value="Biofilm_reg_signaling"/>
</dbReference>
<feature type="domain" description="PAS" evidence="1">
    <location>
        <begin position="265"/>
        <end position="335"/>
    </location>
</feature>
<dbReference type="SUPFAM" id="SSF55073">
    <property type="entry name" value="Nucleotide cyclase"/>
    <property type="match status" value="1"/>
</dbReference>
<dbReference type="CDD" id="cd00130">
    <property type="entry name" value="PAS"/>
    <property type="match status" value="2"/>
</dbReference>
<reference evidence="4 5" key="1">
    <citation type="submission" date="2016-10" db="EMBL/GenBank/DDBJ databases">
        <authorList>
            <person name="de Groot N.N."/>
        </authorList>
    </citation>
    <scope>NUCLEOTIDE SEQUENCE [LARGE SCALE GENOMIC DNA]</scope>
    <source>
        <strain evidence="4 5">IBRC-M 10780</strain>
    </source>
</reference>
<accession>A0A1H9Y7R4</accession>
<feature type="domain" description="PAC" evidence="2">
    <location>
        <begin position="76"/>
        <end position="133"/>
    </location>
</feature>
<dbReference type="Gene3D" id="3.30.70.270">
    <property type="match status" value="1"/>
</dbReference>
<name>A0A1H9Y7R4_9BACI</name>
<dbReference type="PROSITE" id="PS50112">
    <property type="entry name" value="PAS"/>
    <property type="match status" value="2"/>
</dbReference>
<dbReference type="Gene3D" id="3.30.450.20">
    <property type="entry name" value="PAS domain"/>
    <property type="match status" value="3"/>
</dbReference>